<reference evidence="2 3" key="1">
    <citation type="journal article" date="2015" name="Int. Biodeterior. Biodegradation">
        <title>Physiological and genetic screening methods for the isolation of methyl tert-butyl ether-degrading bacteria for bioremediation purposes.</title>
        <authorList>
            <person name="Guisado I.M."/>
            <person name="Purswani J."/>
            <person name="Gonzalez Lopez J."/>
            <person name="Pozo C."/>
        </authorList>
    </citation>
    <scope>NUCLEOTIDE SEQUENCE [LARGE SCALE GENOMIC DNA]</scope>
    <source>
        <strain evidence="2 3">SH7</strain>
    </source>
</reference>
<dbReference type="OrthoDB" id="2625511at2"/>
<dbReference type="EMBL" id="LCZJ02000043">
    <property type="protein sequence ID" value="KTD83688.1"/>
    <property type="molecule type" value="Genomic_DNA"/>
</dbReference>
<gene>
    <name evidence="2" type="ORF">UQ64_01115</name>
</gene>
<keyword evidence="1" id="KW-0732">Signal</keyword>
<dbReference type="Proteomes" id="UP000054709">
    <property type="component" value="Unassembled WGS sequence"/>
</dbReference>
<name>A0A0W1AQY3_9BACL</name>
<sequence length="220" mass="23417">MNQQMIFKKLALSALLVSALSAPTAVNAASGANDQSAKTTVAAVVTPANSGSLSASLISFDWVDPLELAKTYAPNTLEDWKKTLDQYYKAAGFSITAVSELVPSEQVEGVQLSKEIISAEALPVSYIEAGRSVDIQLPEAQKMEGFAPTSIKGVAAIPTVEATEATISIQELSEADKAFFKAQEDLNSAAKTKDSTVIKEALTKLLDQYKEKIKALETSK</sequence>
<evidence type="ECO:0000313" key="2">
    <source>
        <dbReference type="EMBL" id="KTD83688.1"/>
    </source>
</evidence>
<proteinExistence type="predicted"/>
<protein>
    <submittedName>
        <fullName evidence="2">Uncharacterized protein</fullName>
    </submittedName>
</protein>
<organism evidence="2 3">
    <name type="scientific">Paenibacillus etheri</name>
    <dbReference type="NCBI Taxonomy" id="1306852"/>
    <lineage>
        <taxon>Bacteria</taxon>
        <taxon>Bacillati</taxon>
        <taxon>Bacillota</taxon>
        <taxon>Bacilli</taxon>
        <taxon>Bacillales</taxon>
        <taxon>Paenibacillaceae</taxon>
        <taxon>Paenibacillus</taxon>
    </lineage>
</organism>
<dbReference type="RefSeq" id="WP_060626526.1">
    <property type="nucleotide sequence ID" value="NZ_LCZJ02000043.1"/>
</dbReference>
<comment type="caution">
    <text evidence="2">The sequence shown here is derived from an EMBL/GenBank/DDBJ whole genome shotgun (WGS) entry which is preliminary data.</text>
</comment>
<evidence type="ECO:0000313" key="3">
    <source>
        <dbReference type="Proteomes" id="UP000054709"/>
    </source>
</evidence>
<keyword evidence="3" id="KW-1185">Reference proteome</keyword>
<feature type="chain" id="PRO_5006920037" evidence="1">
    <location>
        <begin position="29"/>
        <end position="220"/>
    </location>
</feature>
<accession>A0A0W1AQY3</accession>
<feature type="signal peptide" evidence="1">
    <location>
        <begin position="1"/>
        <end position="28"/>
    </location>
</feature>
<evidence type="ECO:0000256" key="1">
    <source>
        <dbReference type="SAM" id="SignalP"/>
    </source>
</evidence>
<dbReference type="AlphaFoldDB" id="A0A0W1AQY3"/>